<gene>
    <name evidence="2" type="primary">ligD</name>
    <name evidence="2" type="ORF">AB8O55_12895</name>
</gene>
<dbReference type="RefSeq" id="WP_345366759.1">
    <property type="nucleotide sequence ID" value="NZ_BAABII010000016.1"/>
</dbReference>
<dbReference type="NCBIfam" id="TIGR02778">
    <property type="entry name" value="ligD_pol"/>
    <property type="match status" value="1"/>
</dbReference>
<dbReference type="InterPro" id="IPR052171">
    <property type="entry name" value="NHEJ_LigD"/>
</dbReference>
<keyword evidence="3" id="KW-1185">Reference proteome</keyword>
<feature type="domain" description="DNA ligase D polymerase" evidence="1">
    <location>
        <begin position="28"/>
        <end position="281"/>
    </location>
</feature>
<dbReference type="EC" id="6.5.1.1" evidence="2"/>
<dbReference type="Gene3D" id="3.90.920.10">
    <property type="entry name" value="DNA primase, PRIM domain"/>
    <property type="match status" value="1"/>
</dbReference>
<dbReference type="PANTHER" id="PTHR42705:SF2">
    <property type="entry name" value="BIFUNCTIONAL NON-HOMOLOGOUS END JOINING PROTEIN LIGD"/>
    <property type="match status" value="1"/>
</dbReference>
<sequence length="295" mass="32696">MTGVLEVAGRRIEVSRGDKAMYPAEGITKADVVEHYRAVAEVMVPHLRGKPLTLRRYPDGIDAGGFFQKEASRHFPDWVPVAEVPQRGKQDSVHHVVVDDPAVLLYLANQACLEFHIGLSRVDDLERPRLVVVDLDPPEGTGTPEVRRAVRTIARRFRDAGLDPHVQTTGGKGFHVVAPLRARRDFEQVRAAVRELVEAAAEAEPDRLTTEQRKDKRGDRIFLDINRNAYGQTMIAPYSLRARPGAPAATPIDPGELSRVEPRSYGLANLARRLARKADPWAGIDEARGSDFGAR</sequence>
<comment type="caution">
    <text evidence="2">The sequence shown here is derived from an EMBL/GenBank/DDBJ whole genome shotgun (WGS) entry which is preliminary data.</text>
</comment>
<accession>A0ABV4CGR7</accession>
<dbReference type="Pfam" id="PF21686">
    <property type="entry name" value="LigD_Prim-Pol"/>
    <property type="match status" value="1"/>
</dbReference>
<evidence type="ECO:0000313" key="2">
    <source>
        <dbReference type="EMBL" id="MEY8040295.1"/>
    </source>
</evidence>
<keyword evidence="2" id="KW-0436">Ligase</keyword>
<evidence type="ECO:0000259" key="1">
    <source>
        <dbReference type="Pfam" id="PF21686"/>
    </source>
</evidence>
<dbReference type="EMBL" id="JBGEHV010000020">
    <property type="protein sequence ID" value="MEY8040295.1"/>
    <property type="molecule type" value="Genomic_DNA"/>
</dbReference>
<name>A0ABV4CGR7_9PSEU</name>
<dbReference type="InterPro" id="IPR014145">
    <property type="entry name" value="LigD_pol_dom"/>
</dbReference>
<dbReference type="Proteomes" id="UP001564626">
    <property type="component" value="Unassembled WGS sequence"/>
</dbReference>
<proteinExistence type="predicted"/>
<dbReference type="PANTHER" id="PTHR42705">
    <property type="entry name" value="BIFUNCTIONAL NON-HOMOLOGOUS END JOINING PROTEIN LIGD"/>
    <property type="match status" value="1"/>
</dbReference>
<evidence type="ECO:0000313" key="3">
    <source>
        <dbReference type="Proteomes" id="UP001564626"/>
    </source>
</evidence>
<reference evidence="2 3" key="1">
    <citation type="submission" date="2024-08" db="EMBL/GenBank/DDBJ databases">
        <title>Genome mining of Saccharopolyspora cebuensis PGLac3 from Nigerian medicinal plant.</title>
        <authorList>
            <person name="Ezeobiora C.E."/>
            <person name="Igbokwe N.H."/>
            <person name="Amin D.H."/>
            <person name="Mendie U.E."/>
        </authorList>
    </citation>
    <scope>NUCLEOTIDE SEQUENCE [LARGE SCALE GENOMIC DNA]</scope>
    <source>
        <strain evidence="2 3">PGLac3</strain>
    </source>
</reference>
<organism evidence="2 3">
    <name type="scientific">Saccharopolyspora cebuensis</name>
    <dbReference type="NCBI Taxonomy" id="418759"/>
    <lineage>
        <taxon>Bacteria</taxon>
        <taxon>Bacillati</taxon>
        <taxon>Actinomycetota</taxon>
        <taxon>Actinomycetes</taxon>
        <taxon>Pseudonocardiales</taxon>
        <taxon>Pseudonocardiaceae</taxon>
        <taxon>Saccharopolyspora</taxon>
    </lineage>
</organism>
<dbReference type="GO" id="GO:0003910">
    <property type="term" value="F:DNA ligase (ATP) activity"/>
    <property type="evidence" value="ECO:0007669"/>
    <property type="project" value="UniProtKB-EC"/>
</dbReference>
<protein>
    <submittedName>
        <fullName evidence="2">Non-homologous end-joining DNA ligase</fullName>
        <ecNumber evidence="2">6.5.1.1</ecNumber>
    </submittedName>
</protein>